<reference evidence="3" key="1">
    <citation type="submission" date="2023-03" db="EMBL/GenBank/DDBJ databases">
        <title>Massive genome expansion in bonnet fungi (Mycena s.s.) driven by repeated elements and novel gene families across ecological guilds.</title>
        <authorList>
            <consortium name="Lawrence Berkeley National Laboratory"/>
            <person name="Harder C.B."/>
            <person name="Miyauchi S."/>
            <person name="Viragh M."/>
            <person name="Kuo A."/>
            <person name="Thoen E."/>
            <person name="Andreopoulos B."/>
            <person name="Lu D."/>
            <person name="Skrede I."/>
            <person name="Drula E."/>
            <person name="Henrissat B."/>
            <person name="Morin E."/>
            <person name="Kohler A."/>
            <person name="Barry K."/>
            <person name="LaButti K."/>
            <person name="Morin E."/>
            <person name="Salamov A."/>
            <person name="Lipzen A."/>
            <person name="Mereny Z."/>
            <person name="Hegedus B."/>
            <person name="Baldrian P."/>
            <person name="Stursova M."/>
            <person name="Weitz H."/>
            <person name="Taylor A."/>
            <person name="Grigoriev I.V."/>
            <person name="Nagy L.G."/>
            <person name="Martin F."/>
            <person name="Kauserud H."/>
        </authorList>
    </citation>
    <scope>NUCLEOTIDE SEQUENCE</scope>
    <source>
        <strain evidence="3">CBHHK200</strain>
    </source>
</reference>
<organism evidence="3 4">
    <name type="scientific">Mycena alexandri</name>
    <dbReference type="NCBI Taxonomy" id="1745969"/>
    <lineage>
        <taxon>Eukaryota</taxon>
        <taxon>Fungi</taxon>
        <taxon>Dikarya</taxon>
        <taxon>Basidiomycota</taxon>
        <taxon>Agaricomycotina</taxon>
        <taxon>Agaricomycetes</taxon>
        <taxon>Agaricomycetidae</taxon>
        <taxon>Agaricales</taxon>
        <taxon>Marasmiineae</taxon>
        <taxon>Mycenaceae</taxon>
        <taxon>Mycena</taxon>
    </lineage>
</organism>
<dbReference type="AlphaFoldDB" id="A0AAD6T1V9"/>
<feature type="region of interest" description="Disordered" evidence="1">
    <location>
        <begin position="10"/>
        <end position="35"/>
    </location>
</feature>
<name>A0AAD6T1V9_9AGAR</name>
<feature type="transmembrane region" description="Helical" evidence="2">
    <location>
        <begin position="39"/>
        <end position="60"/>
    </location>
</feature>
<keyword evidence="2" id="KW-1133">Transmembrane helix</keyword>
<accession>A0AAD6T1V9</accession>
<comment type="caution">
    <text evidence="3">The sequence shown here is derived from an EMBL/GenBank/DDBJ whole genome shotgun (WGS) entry which is preliminary data.</text>
</comment>
<evidence type="ECO:0000256" key="1">
    <source>
        <dbReference type="SAM" id="MobiDB-lite"/>
    </source>
</evidence>
<dbReference type="EMBL" id="JARJCM010000038">
    <property type="protein sequence ID" value="KAJ7037256.1"/>
    <property type="molecule type" value="Genomic_DNA"/>
</dbReference>
<evidence type="ECO:0000256" key="2">
    <source>
        <dbReference type="SAM" id="Phobius"/>
    </source>
</evidence>
<gene>
    <name evidence="3" type="ORF">C8F04DRAFT_1257173</name>
</gene>
<evidence type="ECO:0000313" key="4">
    <source>
        <dbReference type="Proteomes" id="UP001218188"/>
    </source>
</evidence>
<keyword evidence="2" id="KW-0812">Transmembrane</keyword>
<evidence type="ECO:0000313" key="3">
    <source>
        <dbReference type="EMBL" id="KAJ7037256.1"/>
    </source>
</evidence>
<protein>
    <submittedName>
        <fullName evidence="3">Uncharacterized protein</fullName>
    </submittedName>
</protein>
<sequence length="103" mass="11182">MPSKTVIQYTALSGVDNDGPPDDDDAQNPPHPKTKTTHSLFLCVVIVLLNLILVGFSIHVDRQLKREIFPDLASLPTPDAYVGLSAVSEHLSTTTDQPTVQSM</sequence>
<keyword evidence="4" id="KW-1185">Reference proteome</keyword>
<proteinExistence type="predicted"/>
<keyword evidence="2" id="KW-0472">Membrane</keyword>
<dbReference type="Proteomes" id="UP001218188">
    <property type="component" value="Unassembled WGS sequence"/>
</dbReference>